<evidence type="ECO:0008006" key="3">
    <source>
        <dbReference type="Google" id="ProtNLM"/>
    </source>
</evidence>
<sequence length="760" mass="82989">MNLKNLPLSSVGFAVCLALTGCGSDSDKSAPVVTPEKQPLSVSVTSLSATSEVDASSTEVKVSVSDESQVKSLSLLVNGEKVDTIESAPWSLQWDAYYWGNSSATISIEAVDKDNKVHNSAAPFNVEVTNAVTDAMAFGELNETLRNTDSLKVSFSPVNNAEFYEIQIKRDGTEQIIKSDDTSAELTELLLGEYNISYRATNSLEQTGPWSQPETFTLLAPEAPAAMEEPKIELTETGYKLTYTPPELEDGLYVQLALVELGEQTDLTTNSKDGQALVFEGLKPGAYQVEASIINAYGHKSAPTMLNVELEAPQAPENVETAMVMEGDQHRVTFSWENNDNLAYYLVTTTNNTTEQSTETIVTDSNTLDFMLPAGEYSWQIQSVDIAGNESAWSNTKTLSVGVYDIQFENVAWSSVNVLSTLDNGTVILSDKGDDNWLVKLDAYGNVLWEKTISKPGYQPLNTLLELPSGELVASGSFYNAGKSYGVTAKFSENGDEIWYTETQNNNGDRSGSITSAVLWNDKYYRLQSVGNYNTGYEITIQQIDLNTGEIVTSTPFVGDFGPYRISASELMVIDSEQLAIAGTLLTETYSELTTDHVNVFVAKLDKTLKLTHSWQGTNVASPYSDYFGAIKLDEQKNLLVFGQEESSVNVNTYKLDANLNVLAAQINYLNAELDVDWESAAHLTSDGSVVAIGMDFNSNTLYSAHFDSNLAFVRKDAFDSPALNDGPSYVLKAKDGTTIFTDRVAPYSGSGLRVIRTVF</sequence>
<organism evidence="1 2">
    <name type="scientific">Pseudoalteromonas rubra</name>
    <dbReference type="NCBI Taxonomy" id="43658"/>
    <lineage>
        <taxon>Bacteria</taxon>
        <taxon>Pseudomonadati</taxon>
        <taxon>Pseudomonadota</taxon>
        <taxon>Gammaproteobacteria</taxon>
        <taxon>Alteromonadales</taxon>
        <taxon>Pseudoalteromonadaceae</taxon>
        <taxon>Pseudoalteromonas</taxon>
    </lineage>
</organism>
<dbReference type="Gene3D" id="2.60.40.10">
    <property type="entry name" value="Immunoglobulins"/>
    <property type="match status" value="3"/>
</dbReference>
<evidence type="ECO:0000313" key="1">
    <source>
        <dbReference type="EMBL" id="RZM84712.1"/>
    </source>
</evidence>
<gene>
    <name evidence="1" type="ORF">C3B51_02530</name>
</gene>
<dbReference type="SUPFAM" id="SSF50998">
    <property type="entry name" value="Quinoprotein alcohol dehydrogenase-like"/>
    <property type="match status" value="1"/>
</dbReference>
<dbReference type="AlphaFoldDB" id="A0A4Q7EMT1"/>
<proteinExistence type="predicted"/>
<accession>A0A4Q7EMT1</accession>
<dbReference type="RefSeq" id="WP_130244065.1">
    <property type="nucleotide sequence ID" value="NZ_PPUZ01000005.1"/>
</dbReference>
<protein>
    <recommendedName>
        <fullName evidence="3">Fibronectin type-III domain-containing protein</fullName>
    </recommendedName>
</protein>
<dbReference type="EMBL" id="PPUZ01000005">
    <property type="protein sequence ID" value="RZM84712.1"/>
    <property type="molecule type" value="Genomic_DNA"/>
</dbReference>
<dbReference type="PROSITE" id="PS51257">
    <property type="entry name" value="PROKAR_LIPOPROTEIN"/>
    <property type="match status" value="1"/>
</dbReference>
<dbReference type="InterPro" id="IPR013783">
    <property type="entry name" value="Ig-like_fold"/>
</dbReference>
<dbReference type="Proteomes" id="UP000292345">
    <property type="component" value="Unassembled WGS sequence"/>
</dbReference>
<comment type="caution">
    <text evidence="1">The sequence shown here is derived from an EMBL/GenBank/DDBJ whole genome shotgun (WGS) entry which is preliminary data.</text>
</comment>
<dbReference type="Pfam" id="PF17957">
    <property type="entry name" value="Big_7"/>
    <property type="match status" value="1"/>
</dbReference>
<name>A0A4Q7EMT1_9GAMM</name>
<reference evidence="1 2" key="1">
    <citation type="submission" date="2018-01" db="EMBL/GenBank/DDBJ databases">
        <title>Co-occurrence of chitin degradation, pigmentation and bioactivity in marine Pseudoalteromonas.</title>
        <authorList>
            <person name="Paulsen S."/>
            <person name="Gram L."/>
            <person name="Machado H."/>
        </authorList>
    </citation>
    <scope>NUCLEOTIDE SEQUENCE [LARGE SCALE GENOMIC DNA]</scope>
    <source>
        <strain evidence="1 2">S1946</strain>
    </source>
</reference>
<dbReference type="InterPro" id="IPR011047">
    <property type="entry name" value="Quinoprotein_ADH-like_sf"/>
</dbReference>
<evidence type="ECO:0000313" key="2">
    <source>
        <dbReference type="Proteomes" id="UP000292345"/>
    </source>
</evidence>
<dbReference type="SUPFAM" id="SSF49265">
    <property type="entry name" value="Fibronectin type III"/>
    <property type="match status" value="1"/>
</dbReference>
<dbReference type="InterPro" id="IPR036116">
    <property type="entry name" value="FN3_sf"/>
</dbReference>